<gene>
    <name evidence="1" type="ORF">BJX63DRAFT_435248</name>
</gene>
<proteinExistence type="predicted"/>
<sequence>MDHRLLAARKTLRHKLVDIYHALDQFGPSLLPADLKQVGIQQLPMTLEEGDGPQFFAPYASDIEPPEQSDSEGDIWLDREPYYNAQSLAFLVNEFFRHCILPNEEAFPPGVQYRDWGDFGFGNLEDLTWGSRWQLKSAYYMQSGAPHIVALMFNEMASAKGAALFHGEIKTTIRIMHRRLNTSALRPNVIAPVLLFSAIGEHHIRIIEAYHDGEQLVMRTTPLFDLSKPEDSFLIELTKWCLGGASSKSTKL</sequence>
<organism evidence="1 2">
    <name type="scientific">Aspergillus granulosus</name>
    <dbReference type="NCBI Taxonomy" id="176169"/>
    <lineage>
        <taxon>Eukaryota</taxon>
        <taxon>Fungi</taxon>
        <taxon>Dikarya</taxon>
        <taxon>Ascomycota</taxon>
        <taxon>Pezizomycotina</taxon>
        <taxon>Eurotiomycetes</taxon>
        <taxon>Eurotiomycetidae</taxon>
        <taxon>Eurotiales</taxon>
        <taxon>Aspergillaceae</taxon>
        <taxon>Aspergillus</taxon>
        <taxon>Aspergillus subgen. Nidulantes</taxon>
    </lineage>
</organism>
<dbReference type="EMBL" id="JBFXLT010000090">
    <property type="protein sequence ID" value="KAL2809379.1"/>
    <property type="molecule type" value="Genomic_DNA"/>
</dbReference>
<evidence type="ECO:0000313" key="2">
    <source>
        <dbReference type="Proteomes" id="UP001610334"/>
    </source>
</evidence>
<comment type="caution">
    <text evidence="1">The sequence shown here is derived from an EMBL/GenBank/DDBJ whole genome shotgun (WGS) entry which is preliminary data.</text>
</comment>
<name>A0ABR4H1P5_9EURO</name>
<accession>A0ABR4H1P5</accession>
<dbReference type="Proteomes" id="UP001610334">
    <property type="component" value="Unassembled WGS sequence"/>
</dbReference>
<evidence type="ECO:0000313" key="1">
    <source>
        <dbReference type="EMBL" id="KAL2809379.1"/>
    </source>
</evidence>
<protein>
    <submittedName>
        <fullName evidence="1">Uncharacterized protein</fullName>
    </submittedName>
</protein>
<keyword evidence="2" id="KW-1185">Reference proteome</keyword>
<reference evidence="1 2" key="1">
    <citation type="submission" date="2024-07" db="EMBL/GenBank/DDBJ databases">
        <title>Section-level genome sequencing and comparative genomics of Aspergillus sections Usti and Cavernicolus.</title>
        <authorList>
            <consortium name="Lawrence Berkeley National Laboratory"/>
            <person name="Nybo J.L."/>
            <person name="Vesth T.C."/>
            <person name="Theobald S."/>
            <person name="Frisvad J.C."/>
            <person name="Larsen T.O."/>
            <person name="Kjaerboelling I."/>
            <person name="Rothschild-Mancinelli K."/>
            <person name="Lyhne E.K."/>
            <person name="Kogle M.E."/>
            <person name="Barry K."/>
            <person name="Clum A."/>
            <person name="Na H."/>
            <person name="Ledsgaard L."/>
            <person name="Lin J."/>
            <person name="Lipzen A."/>
            <person name="Kuo A."/>
            <person name="Riley R."/>
            <person name="Mondo S."/>
            <person name="Labutti K."/>
            <person name="Haridas S."/>
            <person name="Pangalinan J."/>
            <person name="Salamov A.A."/>
            <person name="Simmons B.A."/>
            <person name="Magnuson J.K."/>
            <person name="Chen J."/>
            <person name="Drula E."/>
            <person name="Henrissat B."/>
            <person name="Wiebenga A."/>
            <person name="Lubbers R.J."/>
            <person name="Gomes A.C."/>
            <person name="Makela M.R."/>
            <person name="Stajich J."/>
            <person name="Grigoriev I.V."/>
            <person name="Mortensen U.H."/>
            <person name="De Vries R.P."/>
            <person name="Baker S.E."/>
            <person name="Andersen M.R."/>
        </authorList>
    </citation>
    <scope>NUCLEOTIDE SEQUENCE [LARGE SCALE GENOMIC DNA]</scope>
    <source>
        <strain evidence="1 2">CBS 588.65</strain>
    </source>
</reference>